<evidence type="ECO:0000313" key="4">
    <source>
        <dbReference type="EMBL" id="CAJ0601991.1"/>
    </source>
</evidence>
<comment type="caution">
    <text evidence="4">The sequence shown here is derived from an EMBL/GenBank/DDBJ whole genome shotgun (WGS) entry which is preliminary data.</text>
</comment>
<sequence>MGNTCGKKKSTATEDVVSVDWLDDNKDHVVILDATYDMKVKPDYKEFKEKYYGKFDDLMNLKTSFAETYAKEHIPGATLFNCDAAYYPSQYIRFDLYPPEEFEKYVRLLGVDKGDHVIIYSRGNFGGMMWAARAWWTFKVYGHNKVSVLNGGIEAWKRAGKEVTSEVADAKRGNWTAKPIDNSQLITFEELNEKKAGGKSLFEDLSKINYLDARPAASFYVGVKTVWPINSGGPGSHLQGSKNVPLDEVVTENGLKSKEQIVEALEDAGFDGNLPIVTGCNGGVQASLLSLALKSVVGKESRLYNGSLIEIGQRAPDLIHVLAKVK</sequence>
<dbReference type="GO" id="GO:0004792">
    <property type="term" value="F:thiosulfate-cyanide sulfurtransferase activity"/>
    <property type="evidence" value="ECO:0007669"/>
    <property type="project" value="TreeGrafter"/>
</dbReference>
<dbReference type="InterPro" id="IPR001763">
    <property type="entry name" value="Rhodanese-like_dom"/>
</dbReference>
<organism evidence="4 5">
    <name type="scientific">Cylicocyclus nassatus</name>
    <name type="common">Nematode worm</name>
    <dbReference type="NCBI Taxonomy" id="53992"/>
    <lineage>
        <taxon>Eukaryota</taxon>
        <taxon>Metazoa</taxon>
        <taxon>Ecdysozoa</taxon>
        <taxon>Nematoda</taxon>
        <taxon>Chromadorea</taxon>
        <taxon>Rhabditida</taxon>
        <taxon>Rhabditina</taxon>
        <taxon>Rhabditomorpha</taxon>
        <taxon>Strongyloidea</taxon>
        <taxon>Strongylidae</taxon>
        <taxon>Cylicocyclus</taxon>
    </lineage>
</organism>
<evidence type="ECO:0000256" key="1">
    <source>
        <dbReference type="ARBA" id="ARBA00022679"/>
    </source>
</evidence>
<proteinExistence type="predicted"/>
<dbReference type="PROSITE" id="PS50206">
    <property type="entry name" value="RHODANESE_3"/>
    <property type="match status" value="2"/>
</dbReference>
<gene>
    <name evidence="4" type="ORF">CYNAS_LOCUS13974</name>
</gene>
<dbReference type="EMBL" id="CATQJL010000305">
    <property type="protein sequence ID" value="CAJ0601991.1"/>
    <property type="molecule type" value="Genomic_DNA"/>
</dbReference>
<dbReference type="SMART" id="SM00450">
    <property type="entry name" value="RHOD"/>
    <property type="match status" value="2"/>
</dbReference>
<keyword evidence="5" id="KW-1185">Reference proteome</keyword>
<dbReference type="InterPro" id="IPR036873">
    <property type="entry name" value="Rhodanese-like_dom_sf"/>
</dbReference>
<dbReference type="PANTHER" id="PTHR11364">
    <property type="entry name" value="THIOSULFATE SULFERTANSFERASE"/>
    <property type="match status" value="1"/>
</dbReference>
<dbReference type="GO" id="GO:0005739">
    <property type="term" value="C:mitochondrion"/>
    <property type="evidence" value="ECO:0007669"/>
    <property type="project" value="TreeGrafter"/>
</dbReference>
<evidence type="ECO:0000256" key="2">
    <source>
        <dbReference type="ARBA" id="ARBA00022737"/>
    </source>
</evidence>
<reference evidence="4" key="1">
    <citation type="submission" date="2023-07" db="EMBL/GenBank/DDBJ databases">
        <authorList>
            <consortium name="CYATHOMIX"/>
        </authorList>
    </citation>
    <scope>NUCLEOTIDE SEQUENCE</scope>
    <source>
        <strain evidence="4">N/A</strain>
    </source>
</reference>
<feature type="domain" description="Rhodanese" evidence="3">
    <location>
        <begin position="235"/>
        <end position="320"/>
    </location>
</feature>
<keyword evidence="2" id="KW-0677">Repeat</keyword>
<dbReference type="Gene3D" id="3.40.250.10">
    <property type="entry name" value="Rhodanese-like domain"/>
    <property type="match status" value="2"/>
</dbReference>
<accession>A0AA36H1C4</accession>
<keyword evidence="1" id="KW-0808">Transferase</keyword>
<name>A0AA36H1C4_CYLNA</name>
<dbReference type="InterPro" id="IPR045078">
    <property type="entry name" value="TST/MPST-like"/>
</dbReference>
<feature type="domain" description="Rhodanese" evidence="3">
    <location>
        <begin position="25"/>
        <end position="165"/>
    </location>
</feature>
<evidence type="ECO:0000313" key="5">
    <source>
        <dbReference type="Proteomes" id="UP001176961"/>
    </source>
</evidence>
<dbReference type="Proteomes" id="UP001176961">
    <property type="component" value="Unassembled WGS sequence"/>
</dbReference>
<dbReference type="AlphaFoldDB" id="A0AA36H1C4"/>
<evidence type="ECO:0000259" key="3">
    <source>
        <dbReference type="PROSITE" id="PS50206"/>
    </source>
</evidence>
<dbReference type="PANTHER" id="PTHR11364:SF7">
    <property type="entry name" value="THIOSULFATE SULFURTRANSFERASE MPST-1-RELATED"/>
    <property type="match status" value="1"/>
</dbReference>
<dbReference type="SUPFAM" id="SSF52821">
    <property type="entry name" value="Rhodanese/Cell cycle control phosphatase"/>
    <property type="match status" value="2"/>
</dbReference>
<dbReference type="CDD" id="cd01448">
    <property type="entry name" value="TST_Repeat_1"/>
    <property type="match status" value="1"/>
</dbReference>
<protein>
    <recommendedName>
        <fullName evidence="3">Rhodanese domain-containing protein</fullName>
    </recommendedName>
</protein>
<dbReference type="Pfam" id="PF00581">
    <property type="entry name" value="Rhodanese"/>
    <property type="match status" value="2"/>
</dbReference>